<evidence type="ECO:0000313" key="1">
    <source>
        <dbReference type="EMBL" id="KAH0455474.1"/>
    </source>
</evidence>
<sequence length="184" mass="21828">MSIIMRLIVFFRDRGVVLTPKCLSRMGRLTCDTQGRIIFRSKWLDIHTRDPSKNWNLLKKYEKLKDLSIFLGIEDILKILNLLDIDTIHYEASSKKKRVEEILIYIGNCHNSSPSKLHIPEDILKHQCVGRQRADELLLQCMDLNIELIKALNDWNKEFVKVKYFQGEYNRKYDDKIKEMKTVE</sequence>
<organism evidence="1 2">
    <name type="scientific">Dendrobium chrysotoxum</name>
    <name type="common">Orchid</name>
    <dbReference type="NCBI Taxonomy" id="161865"/>
    <lineage>
        <taxon>Eukaryota</taxon>
        <taxon>Viridiplantae</taxon>
        <taxon>Streptophyta</taxon>
        <taxon>Embryophyta</taxon>
        <taxon>Tracheophyta</taxon>
        <taxon>Spermatophyta</taxon>
        <taxon>Magnoliopsida</taxon>
        <taxon>Liliopsida</taxon>
        <taxon>Asparagales</taxon>
        <taxon>Orchidaceae</taxon>
        <taxon>Epidendroideae</taxon>
        <taxon>Malaxideae</taxon>
        <taxon>Dendrobiinae</taxon>
        <taxon>Dendrobium</taxon>
    </lineage>
</organism>
<gene>
    <name evidence="1" type="ORF">IEQ34_015506</name>
</gene>
<keyword evidence="2" id="KW-1185">Reference proteome</keyword>
<evidence type="ECO:0000313" key="2">
    <source>
        <dbReference type="Proteomes" id="UP000775213"/>
    </source>
</evidence>
<proteinExistence type="predicted"/>
<comment type="caution">
    <text evidence="1">The sequence shown here is derived from an EMBL/GenBank/DDBJ whole genome shotgun (WGS) entry which is preliminary data.</text>
</comment>
<accession>A0AAV7G0V3</accession>
<dbReference type="AlphaFoldDB" id="A0AAV7G0V3"/>
<reference evidence="1 2" key="1">
    <citation type="journal article" date="2021" name="Hortic Res">
        <title>Chromosome-scale assembly of the Dendrobium chrysotoxum genome enhances the understanding of orchid evolution.</title>
        <authorList>
            <person name="Zhang Y."/>
            <person name="Zhang G.Q."/>
            <person name="Zhang D."/>
            <person name="Liu X.D."/>
            <person name="Xu X.Y."/>
            <person name="Sun W.H."/>
            <person name="Yu X."/>
            <person name="Zhu X."/>
            <person name="Wang Z.W."/>
            <person name="Zhao X."/>
            <person name="Zhong W.Y."/>
            <person name="Chen H."/>
            <person name="Yin W.L."/>
            <person name="Huang T."/>
            <person name="Niu S.C."/>
            <person name="Liu Z.J."/>
        </authorList>
    </citation>
    <scope>NUCLEOTIDE SEQUENCE [LARGE SCALE GENOMIC DNA]</scope>
    <source>
        <strain evidence="1">Lindl</strain>
    </source>
</reference>
<dbReference type="EMBL" id="JAGFBR010000014">
    <property type="protein sequence ID" value="KAH0455474.1"/>
    <property type="molecule type" value="Genomic_DNA"/>
</dbReference>
<protein>
    <submittedName>
        <fullName evidence="1">Uncharacterized protein</fullName>
    </submittedName>
</protein>
<dbReference type="Proteomes" id="UP000775213">
    <property type="component" value="Unassembled WGS sequence"/>
</dbReference>
<name>A0AAV7G0V3_DENCH</name>